<proteinExistence type="predicted"/>
<evidence type="ECO:0000313" key="3">
    <source>
        <dbReference type="Proteomes" id="UP000286134"/>
    </source>
</evidence>
<dbReference type="EMBL" id="MCFK01010864">
    <property type="protein sequence ID" value="RKF53133.1"/>
    <property type="molecule type" value="Genomic_DNA"/>
</dbReference>
<name>A0A420H6V8_9PEZI</name>
<evidence type="ECO:0000259" key="1">
    <source>
        <dbReference type="Pfam" id="PF10551"/>
    </source>
</evidence>
<protein>
    <recommendedName>
        <fullName evidence="1">MULE transposase domain-containing protein</fullName>
    </recommendedName>
</protein>
<dbReference type="InterPro" id="IPR018289">
    <property type="entry name" value="MULE_transposase_dom"/>
</dbReference>
<gene>
    <name evidence="2" type="ORF">OnM2_108027</name>
</gene>
<sequence length="107" mass="12582">MTFQSFAKDTNGQTITIPFFAHKGLIRIFKENQQVLAIDTKYRTNFYGLPFFTVVKVTRIGITIPLAHCFMESEEPIFDWALEALWEIYNEYSISRPNLIFHDRTRA</sequence>
<dbReference type="OrthoDB" id="4368270at2759"/>
<organism evidence="2 3">
    <name type="scientific">Erysiphe neolycopersici</name>
    <dbReference type="NCBI Taxonomy" id="212602"/>
    <lineage>
        <taxon>Eukaryota</taxon>
        <taxon>Fungi</taxon>
        <taxon>Dikarya</taxon>
        <taxon>Ascomycota</taxon>
        <taxon>Pezizomycotina</taxon>
        <taxon>Leotiomycetes</taxon>
        <taxon>Erysiphales</taxon>
        <taxon>Erysiphaceae</taxon>
        <taxon>Erysiphe</taxon>
    </lineage>
</organism>
<keyword evidence="3" id="KW-1185">Reference proteome</keyword>
<reference evidence="2 3" key="1">
    <citation type="journal article" date="2018" name="BMC Genomics">
        <title>Comparative genome analyses reveal sequence features reflecting distinct modes of host-adaptation between dicot and monocot powdery mildew.</title>
        <authorList>
            <person name="Wu Y."/>
            <person name="Ma X."/>
            <person name="Pan Z."/>
            <person name="Kale S.D."/>
            <person name="Song Y."/>
            <person name="King H."/>
            <person name="Zhang Q."/>
            <person name="Presley C."/>
            <person name="Deng X."/>
            <person name="Wei C.I."/>
            <person name="Xiao S."/>
        </authorList>
    </citation>
    <scope>NUCLEOTIDE SEQUENCE [LARGE SCALE GENOMIC DNA]</scope>
    <source>
        <strain evidence="2">UMSG2</strain>
    </source>
</reference>
<dbReference type="AlphaFoldDB" id="A0A420H6V8"/>
<evidence type="ECO:0000313" key="2">
    <source>
        <dbReference type="EMBL" id="RKF53133.1"/>
    </source>
</evidence>
<accession>A0A420H6V8</accession>
<dbReference type="Proteomes" id="UP000286134">
    <property type="component" value="Unassembled WGS sequence"/>
</dbReference>
<dbReference type="Pfam" id="PF10551">
    <property type="entry name" value="MULE"/>
    <property type="match status" value="1"/>
</dbReference>
<comment type="caution">
    <text evidence="2">The sequence shown here is derived from an EMBL/GenBank/DDBJ whole genome shotgun (WGS) entry which is preliminary data.</text>
</comment>
<feature type="domain" description="MULE transposase" evidence="1">
    <location>
        <begin position="35"/>
        <end position="107"/>
    </location>
</feature>